<proteinExistence type="predicted"/>
<evidence type="ECO:0000313" key="1">
    <source>
        <dbReference type="EMBL" id="QHT03041.1"/>
    </source>
</evidence>
<reference evidence="1" key="1">
    <citation type="journal article" date="2020" name="Nature">
        <title>Giant virus diversity and host interactions through global metagenomics.</title>
        <authorList>
            <person name="Schulz F."/>
            <person name="Roux S."/>
            <person name="Paez-Espino D."/>
            <person name="Jungbluth S."/>
            <person name="Walsh D.A."/>
            <person name="Denef V.J."/>
            <person name="McMahon K.D."/>
            <person name="Konstantinidis K.T."/>
            <person name="Eloe-Fadrosh E.A."/>
            <person name="Kyrpides N.C."/>
            <person name="Woyke T."/>
        </authorList>
    </citation>
    <scope>NUCLEOTIDE SEQUENCE</scope>
    <source>
        <strain evidence="1">GVMAG-M-3300020727-4</strain>
    </source>
</reference>
<sequence length="127" mass="14812">MNNDGGFKRFQDFEPVTLTKKKTNNSVANEKSKSNIHLVNKTAIDNEELPKIIYYTTDQLNQIKNLRELCDLNQEQASMIFGGSVKKDFFNKIESNKLKFDQTTFNTIIRTLNNYLKNKNRKQKQST</sequence>
<accession>A0A6C0CF30</accession>
<organism evidence="1">
    <name type="scientific">viral metagenome</name>
    <dbReference type="NCBI Taxonomy" id="1070528"/>
    <lineage>
        <taxon>unclassified sequences</taxon>
        <taxon>metagenomes</taxon>
        <taxon>organismal metagenomes</taxon>
    </lineage>
</organism>
<dbReference type="AlphaFoldDB" id="A0A6C0CF30"/>
<dbReference type="EMBL" id="MN739404">
    <property type="protein sequence ID" value="QHT03041.1"/>
    <property type="molecule type" value="Genomic_DNA"/>
</dbReference>
<protein>
    <submittedName>
        <fullName evidence="1">Uncharacterized protein</fullName>
    </submittedName>
</protein>
<name>A0A6C0CF30_9ZZZZ</name>